<dbReference type="GO" id="GO:0003723">
    <property type="term" value="F:RNA binding"/>
    <property type="evidence" value="ECO:0007669"/>
    <property type="project" value="InterPro"/>
</dbReference>
<accession>A0A8B9LK15</accession>
<dbReference type="GO" id="GO:0003735">
    <property type="term" value="F:structural constituent of ribosome"/>
    <property type="evidence" value="ECO:0007669"/>
    <property type="project" value="InterPro"/>
</dbReference>
<dbReference type="InterPro" id="IPR048584">
    <property type="entry name" value="Ribosomal_uS5m_N"/>
</dbReference>
<dbReference type="AlphaFoldDB" id="A0A8B9LK15"/>
<dbReference type="GO" id="GO:0006412">
    <property type="term" value="P:translation"/>
    <property type="evidence" value="ECO:0007669"/>
    <property type="project" value="InterPro"/>
</dbReference>
<organism evidence="2 3">
    <name type="scientific">Astyanax mexicanus</name>
    <name type="common">Blind cave fish</name>
    <name type="synonym">Astyanax fasciatus mexicanus</name>
    <dbReference type="NCBI Taxonomy" id="7994"/>
    <lineage>
        <taxon>Eukaryota</taxon>
        <taxon>Metazoa</taxon>
        <taxon>Chordata</taxon>
        <taxon>Craniata</taxon>
        <taxon>Vertebrata</taxon>
        <taxon>Euteleostomi</taxon>
        <taxon>Actinopterygii</taxon>
        <taxon>Neopterygii</taxon>
        <taxon>Teleostei</taxon>
        <taxon>Ostariophysi</taxon>
        <taxon>Characiformes</taxon>
        <taxon>Characoidei</taxon>
        <taxon>Acestrorhamphidae</taxon>
        <taxon>Acestrorhamphinae</taxon>
        <taxon>Astyanax</taxon>
    </lineage>
</organism>
<protein>
    <submittedName>
        <fullName evidence="2">Mitochondrial ribosomal protein S5</fullName>
    </submittedName>
</protein>
<dbReference type="InterPro" id="IPR000851">
    <property type="entry name" value="Ribosomal_uS5"/>
</dbReference>
<dbReference type="Proteomes" id="UP000694621">
    <property type="component" value="Unplaced"/>
</dbReference>
<reference evidence="2" key="1">
    <citation type="submission" date="2025-08" db="UniProtKB">
        <authorList>
            <consortium name="Ensembl"/>
        </authorList>
    </citation>
    <scope>IDENTIFICATION</scope>
</reference>
<dbReference type="GO" id="GO:0005840">
    <property type="term" value="C:ribosome"/>
    <property type="evidence" value="ECO:0007669"/>
    <property type="project" value="InterPro"/>
</dbReference>
<dbReference type="Gene3D" id="3.30.160.20">
    <property type="match status" value="1"/>
</dbReference>
<dbReference type="PANTHER" id="PTHR48277">
    <property type="entry name" value="MITOCHONDRIAL RIBOSOMAL PROTEIN S5"/>
    <property type="match status" value="1"/>
</dbReference>
<sequence>MILVSLTADELWRGVVADSGSGARKGRGKRTKRKLKKDLNIGQLVGEGIITSQQKPFSFYHYLHEPVCALNQQRWKKYRKIVKTVFNMTARDGRRRSISCLVAVGNGNGAAKNRAIHYLYYIERYNNHTIYHDIDSTFKRTTLRMKKQNEGKFLTSQPACTLQSRETHQALADRKQLNVVEFRDEQGPLPIVVAKPQLGARKDPEQEDEVPNTRLHWADVQAAQGMKRSVWAGVKRTIW</sequence>
<proteinExistence type="predicted"/>
<evidence type="ECO:0000313" key="3">
    <source>
        <dbReference type="Proteomes" id="UP000694621"/>
    </source>
</evidence>
<dbReference type="Ensembl" id="ENSAMXT00005054044.1">
    <property type="protein sequence ID" value="ENSAMXP00005049866.1"/>
    <property type="gene ID" value="ENSAMXG00005022667.1"/>
</dbReference>
<evidence type="ECO:0000259" key="1">
    <source>
        <dbReference type="Pfam" id="PF21251"/>
    </source>
</evidence>
<name>A0A8B9LK15_ASTMX</name>
<dbReference type="Pfam" id="PF21251">
    <property type="entry name" value="Ribosomal_uS5m_N"/>
    <property type="match status" value="1"/>
</dbReference>
<dbReference type="PANTHER" id="PTHR48277:SF1">
    <property type="entry name" value="MITOCHONDRIAL RIBOSOMAL PROTEIN S5"/>
    <property type="match status" value="1"/>
</dbReference>
<feature type="domain" description="Small ribosomal subunit protein uS5m N-terminal" evidence="1">
    <location>
        <begin position="3"/>
        <end position="49"/>
    </location>
</feature>
<evidence type="ECO:0000313" key="2">
    <source>
        <dbReference type="Ensembl" id="ENSAMXP00005049866.1"/>
    </source>
</evidence>